<feature type="compositionally biased region" description="Basic residues" evidence="1">
    <location>
        <begin position="36"/>
        <end position="56"/>
    </location>
</feature>
<evidence type="ECO:0000256" key="2">
    <source>
        <dbReference type="SAM" id="SignalP"/>
    </source>
</evidence>
<accession>A0A9Q0RHT3</accession>
<dbReference type="AlphaFoldDB" id="A0A9Q0RHT3"/>
<organism evidence="3 4">
    <name type="scientific">Anaeramoeba ignava</name>
    <name type="common">Anaerobic marine amoeba</name>
    <dbReference type="NCBI Taxonomy" id="1746090"/>
    <lineage>
        <taxon>Eukaryota</taxon>
        <taxon>Metamonada</taxon>
        <taxon>Anaeramoebidae</taxon>
        <taxon>Anaeramoeba</taxon>
    </lineage>
</organism>
<evidence type="ECO:0000313" key="3">
    <source>
        <dbReference type="EMBL" id="KAJ5080484.1"/>
    </source>
</evidence>
<feature type="signal peptide" evidence="2">
    <location>
        <begin position="1"/>
        <end position="22"/>
    </location>
</feature>
<sequence>MKTLNIILFLFILLITSEIINAIEEVKEAKDLQKSSRLKKKLKEKKQKKSHKKSRKNPKETQPRFSEETKKAIQKKVRETFKKDLFHRNQREL</sequence>
<name>A0A9Q0RHT3_ANAIG</name>
<keyword evidence="2" id="KW-0732">Signal</keyword>
<comment type="caution">
    <text evidence="3">The sequence shown here is derived from an EMBL/GenBank/DDBJ whole genome shotgun (WGS) entry which is preliminary data.</text>
</comment>
<evidence type="ECO:0000313" key="4">
    <source>
        <dbReference type="Proteomes" id="UP001149090"/>
    </source>
</evidence>
<feature type="chain" id="PRO_5040170046" evidence="2">
    <location>
        <begin position="23"/>
        <end position="93"/>
    </location>
</feature>
<reference evidence="3" key="1">
    <citation type="submission" date="2022-10" db="EMBL/GenBank/DDBJ databases">
        <title>Novel sulphate-reducing endosymbionts in the free-living metamonad Anaeramoeba.</title>
        <authorList>
            <person name="Jerlstrom-Hultqvist J."/>
            <person name="Cepicka I."/>
            <person name="Gallot-Lavallee L."/>
            <person name="Salas-Leiva D."/>
            <person name="Curtis B.A."/>
            <person name="Zahonova K."/>
            <person name="Pipaliya S."/>
            <person name="Dacks J."/>
            <person name="Roger A.J."/>
        </authorList>
    </citation>
    <scope>NUCLEOTIDE SEQUENCE</scope>
    <source>
        <strain evidence="3">BMAN</strain>
    </source>
</reference>
<keyword evidence="4" id="KW-1185">Reference proteome</keyword>
<proteinExistence type="predicted"/>
<gene>
    <name evidence="3" type="ORF">M0811_14079</name>
</gene>
<evidence type="ECO:0000256" key="1">
    <source>
        <dbReference type="SAM" id="MobiDB-lite"/>
    </source>
</evidence>
<feature type="compositionally biased region" description="Basic and acidic residues" evidence="1">
    <location>
        <begin position="57"/>
        <end position="71"/>
    </location>
</feature>
<dbReference type="Proteomes" id="UP001149090">
    <property type="component" value="Unassembled WGS sequence"/>
</dbReference>
<dbReference type="EMBL" id="JAPDFW010000010">
    <property type="protein sequence ID" value="KAJ5080484.1"/>
    <property type="molecule type" value="Genomic_DNA"/>
</dbReference>
<protein>
    <submittedName>
        <fullName evidence="3">Phistb domain-containing resa-like protein</fullName>
    </submittedName>
</protein>
<feature type="region of interest" description="Disordered" evidence="1">
    <location>
        <begin position="30"/>
        <end position="71"/>
    </location>
</feature>